<dbReference type="InterPro" id="IPR036770">
    <property type="entry name" value="Ankyrin_rpt-contain_sf"/>
</dbReference>
<protein>
    <submittedName>
        <fullName evidence="1">Uncharacterized protein</fullName>
    </submittedName>
</protein>
<dbReference type="EMBL" id="JAQQWM010000006">
    <property type="protein sequence ID" value="KAK8059528.1"/>
    <property type="molecule type" value="Genomic_DNA"/>
</dbReference>
<sequence>MAADVIANAVNQNGPAISRRANFTEFAKAKQYLDDAVVERALHNCNWLTYWPPSSWAVLGGHQGALGVLFEYDARKGRLLAKQHTTVEEHVVTPMHLAVLLQKEDMIDYLLSMVLSRGLEADTRLENPYVSTDLFGRASWFGDLPIHLAGASVRDEGFWKRMLSSGKLGPPQSNVLGERPLHRAAAMNNQIATEAMLYQSPRADEEVLKLDMKNRSVSWHAAVESKHIVRLFYQSWRSSGRS</sequence>
<dbReference type="Gene3D" id="1.25.40.20">
    <property type="entry name" value="Ankyrin repeat-containing domain"/>
    <property type="match status" value="1"/>
</dbReference>
<reference evidence="1 2" key="1">
    <citation type="submission" date="2023-01" db="EMBL/GenBank/DDBJ databases">
        <title>Analysis of 21 Apiospora genomes using comparative genomics revels a genus with tremendous synthesis potential of carbohydrate active enzymes and secondary metabolites.</title>
        <authorList>
            <person name="Sorensen T."/>
        </authorList>
    </citation>
    <scope>NUCLEOTIDE SEQUENCE [LARGE SCALE GENOMIC DNA]</scope>
    <source>
        <strain evidence="1 2">CBS 83171</strain>
    </source>
</reference>
<proteinExistence type="predicted"/>
<organism evidence="1 2">
    <name type="scientific">Apiospora saccharicola</name>
    <dbReference type="NCBI Taxonomy" id="335842"/>
    <lineage>
        <taxon>Eukaryota</taxon>
        <taxon>Fungi</taxon>
        <taxon>Dikarya</taxon>
        <taxon>Ascomycota</taxon>
        <taxon>Pezizomycotina</taxon>
        <taxon>Sordariomycetes</taxon>
        <taxon>Xylariomycetidae</taxon>
        <taxon>Amphisphaeriales</taxon>
        <taxon>Apiosporaceae</taxon>
        <taxon>Apiospora</taxon>
    </lineage>
</organism>
<name>A0ABR1UKU8_9PEZI</name>
<dbReference type="SUPFAM" id="SSF48403">
    <property type="entry name" value="Ankyrin repeat"/>
    <property type="match status" value="1"/>
</dbReference>
<evidence type="ECO:0000313" key="1">
    <source>
        <dbReference type="EMBL" id="KAK8059528.1"/>
    </source>
</evidence>
<comment type="caution">
    <text evidence="1">The sequence shown here is derived from an EMBL/GenBank/DDBJ whole genome shotgun (WGS) entry which is preliminary data.</text>
</comment>
<evidence type="ECO:0000313" key="2">
    <source>
        <dbReference type="Proteomes" id="UP001446871"/>
    </source>
</evidence>
<dbReference type="Proteomes" id="UP001446871">
    <property type="component" value="Unassembled WGS sequence"/>
</dbReference>
<accession>A0ABR1UKU8</accession>
<gene>
    <name evidence="1" type="ORF">PG996_009458</name>
</gene>
<keyword evidence="2" id="KW-1185">Reference proteome</keyword>